<dbReference type="RefSeq" id="WP_099383217.1">
    <property type="nucleotide sequence ID" value="NZ_PEBD01000008.1"/>
</dbReference>
<feature type="domain" description="Transcription regulator PadR N-terminal" evidence="1">
    <location>
        <begin position="19"/>
        <end position="94"/>
    </location>
</feature>
<dbReference type="SUPFAM" id="SSF46785">
    <property type="entry name" value="Winged helix' DNA-binding domain"/>
    <property type="match status" value="1"/>
</dbReference>
<dbReference type="PANTHER" id="PTHR43252">
    <property type="entry name" value="TRANSCRIPTIONAL REGULATOR YQJI"/>
    <property type="match status" value="1"/>
</dbReference>
<gene>
    <name evidence="2" type="ORF">CSW57_13650</name>
</gene>
<dbReference type="PANTHER" id="PTHR43252:SF7">
    <property type="entry name" value="TRANSCRIPTIONAL REGULATOR YQJI"/>
    <property type="match status" value="1"/>
</dbReference>
<evidence type="ECO:0000313" key="3">
    <source>
        <dbReference type="Proteomes" id="UP000225108"/>
    </source>
</evidence>
<evidence type="ECO:0000259" key="1">
    <source>
        <dbReference type="Pfam" id="PF03551"/>
    </source>
</evidence>
<dbReference type="Proteomes" id="UP000225108">
    <property type="component" value="Unassembled WGS sequence"/>
</dbReference>
<sequence>MGQRSVAADVELTPLAVLVLGLVAERPMHPYEMVQTLLERNEDRFAKTRPGSLYHTVDRLHAQDLLQINSVQRAGNRPERTVYAITELGASTLRRSLTTMLRTPAVEYPSFYLALAEAHSLGRQEVVGLLTERLGAMRAELESVNRSVAEASEGGIPEMFLLDAGCRQSVMQAEIAWTESLRNRLENGDLLWIEEWLAGTTPSNRTEEDSE</sequence>
<dbReference type="InterPro" id="IPR036390">
    <property type="entry name" value="WH_DNA-bd_sf"/>
</dbReference>
<dbReference type="Pfam" id="PF03551">
    <property type="entry name" value="PadR"/>
    <property type="match status" value="1"/>
</dbReference>
<dbReference type="EMBL" id="PEBD01000008">
    <property type="protein sequence ID" value="PHV67229.1"/>
    <property type="molecule type" value="Genomic_DNA"/>
</dbReference>
<dbReference type="InterPro" id="IPR005149">
    <property type="entry name" value="Tscrpt_reg_PadR_N"/>
</dbReference>
<evidence type="ECO:0000313" key="2">
    <source>
        <dbReference type="EMBL" id="PHV67229.1"/>
    </source>
</evidence>
<protein>
    <submittedName>
        <fullName evidence="2">PadR family transcriptional regulator</fullName>
    </submittedName>
</protein>
<accession>A0A2G3PMZ9</accession>
<dbReference type="AlphaFoldDB" id="A0A2G3PMZ9"/>
<comment type="caution">
    <text evidence="2">The sequence shown here is derived from an EMBL/GenBank/DDBJ whole genome shotgun (WGS) entry which is preliminary data.</text>
</comment>
<reference evidence="2 3" key="1">
    <citation type="submission" date="2017-10" db="EMBL/GenBank/DDBJ databases">
        <title>The draft genome sequence of Williamsia sp. BULT 1.1 isolated from the semi-arid grassland soils from South Africa.</title>
        <authorList>
            <person name="Kabwe M.H."/>
            <person name="Govender N."/>
            <person name="Mutseka Lunga P."/>
            <person name="Vikram S."/>
            <person name="Makhalanyane T.P."/>
        </authorList>
    </citation>
    <scope>NUCLEOTIDE SEQUENCE [LARGE SCALE GENOMIC DNA]</scope>
    <source>
        <strain evidence="2 3">BULT 1.1</strain>
    </source>
</reference>
<proteinExistence type="predicted"/>
<name>A0A2G3PMZ9_WILMA</name>
<dbReference type="Gene3D" id="1.10.10.10">
    <property type="entry name" value="Winged helix-like DNA-binding domain superfamily/Winged helix DNA-binding domain"/>
    <property type="match status" value="1"/>
</dbReference>
<organism evidence="2 3">
    <name type="scientific">Williamsia marianensis</name>
    <dbReference type="NCBI Taxonomy" id="85044"/>
    <lineage>
        <taxon>Bacteria</taxon>
        <taxon>Bacillati</taxon>
        <taxon>Actinomycetota</taxon>
        <taxon>Actinomycetes</taxon>
        <taxon>Mycobacteriales</taxon>
        <taxon>Nocardiaceae</taxon>
        <taxon>Williamsia</taxon>
    </lineage>
</organism>
<dbReference type="InterPro" id="IPR036388">
    <property type="entry name" value="WH-like_DNA-bd_sf"/>
</dbReference>